<keyword evidence="1" id="KW-0472">Membrane</keyword>
<keyword evidence="1" id="KW-0812">Transmembrane</keyword>
<feature type="transmembrane region" description="Helical" evidence="1">
    <location>
        <begin position="64"/>
        <end position="82"/>
    </location>
</feature>
<dbReference type="AlphaFoldDB" id="A0AAJ0HNF7"/>
<evidence type="ECO:0000313" key="2">
    <source>
        <dbReference type="EMBL" id="KAK3357984.1"/>
    </source>
</evidence>
<accession>A0AAJ0HNF7</accession>
<evidence type="ECO:0000256" key="1">
    <source>
        <dbReference type="SAM" id="Phobius"/>
    </source>
</evidence>
<keyword evidence="1" id="KW-1133">Transmembrane helix</keyword>
<reference evidence="2" key="2">
    <citation type="submission" date="2023-06" db="EMBL/GenBank/DDBJ databases">
        <authorList>
            <consortium name="Lawrence Berkeley National Laboratory"/>
            <person name="Haridas S."/>
            <person name="Hensen N."/>
            <person name="Bonometti L."/>
            <person name="Westerberg I."/>
            <person name="Brannstrom I.O."/>
            <person name="Guillou S."/>
            <person name="Cros-Aarteil S."/>
            <person name="Calhoun S."/>
            <person name="Kuo A."/>
            <person name="Mondo S."/>
            <person name="Pangilinan J."/>
            <person name="Riley R."/>
            <person name="Labutti K."/>
            <person name="Andreopoulos B."/>
            <person name="Lipzen A."/>
            <person name="Chen C."/>
            <person name="Yanf M."/>
            <person name="Daum C."/>
            <person name="Ng V."/>
            <person name="Clum A."/>
            <person name="Steindorff A."/>
            <person name="Ohm R."/>
            <person name="Martin F."/>
            <person name="Silar P."/>
            <person name="Natvig D."/>
            <person name="Lalanne C."/>
            <person name="Gautier V."/>
            <person name="Ament-Velasquez S.L."/>
            <person name="Kruys A."/>
            <person name="Hutchinson M.I."/>
            <person name="Powell A.J."/>
            <person name="Barry K."/>
            <person name="Miller A.N."/>
            <person name="Grigoriev I.V."/>
            <person name="Debuchy R."/>
            <person name="Gladieux P."/>
            <person name="Thoren M.H."/>
            <person name="Johannesson H."/>
        </authorList>
    </citation>
    <scope>NUCLEOTIDE SEQUENCE</scope>
    <source>
        <strain evidence="2">CBS 955.72</strain>
    </source>
</reference>
<gene>
    <name evidence="2" type="ORF">B0T25DRAFT_540697</name>
</gene>
<protein>
    <submittedName>
        <fullName evidence="2">Uncharacterized protein</fullName>
    </submittedName>
</protein>
<comment type="caution">
    <text evidence="2">The sequence shown here is derived from an EMBL/GenBank/DDBJ whole genome shotgun (WGS) entry which is preliminary data.</text>
</comment>
<dbReference type="Proteomes" id="UP001275084">
    <property type="component" value="Unassembled WGS sequence"/>
</dbReference>
<proteinExistence type="predicted"/>
<keyword evidence="3" id="KW-1185">Reference proteome</keyword>
<dbReference type="EMBL" id="JAUIQD010000003">
    <property type="protein sequence ID" value="KAK3357984.1"/>
    <property type="molecule type" value="Genomic_DNA"/>
</dbReference>
<feature type="transmembrane region" description="Helical" evidence="1">
    <location>
        <begin position="25"/>
        <end position="44"/>
    </location>
</feature>
<sequence>MFPLDSGVSTILLSTITQARGQRRFLGVMVGQPEFSLFLIFMLPSCHSWNSSLRCAWDTGSIDGVGFTAVSGLVMVIVAMAASCGPGDLMRNGVDVADTCRYSTVPSETGNQ</sequence>
<reference evidence="2" key="1">
    <citation type="journal article" date="2023" name="Mol. Phylogenet. Evol.">
        <title>Genome-scale phylogeny and comparative genomics of the fungal order Sordariales.</title>
        <authorList>
            <person name="Hensen N."/>
            <person name="Bonometti L."/>
            <person name="Westerberg I."/>
            <person name="Brannstrom I.O."/>
            <person name="Guillou S."/>
            <person name="Cros-Aarteil S."/>
            <person name="Calhoun S."/>
            <person name="Haridas S."/>
            <person name="Kuo A."/>
            <person name="Mondo S."/>
            <person name="Pangilinan J."/>
            <person name="Riley R."/>
            <person name="LaButti K."/>
            <person name="Andreopoulos B."/>
            <person name="Lipzen A."/>
            <person name="Chen C."/>
            <person name="Yan M."/>
            <person name="Daum C."/>
            <person name="Ng V."/>
            <person name="Clum A."/>
            <person name="Steindorff A."/>
            <person name="Ohm R.A."/>
            <person name="Martin F."/>
            <person name="Silar P."/>
            <person name="Natvig D.O."/>
            <person name="Lalanne C."/>
            <person name="Gautier V."/>
            <person name="Ament-Velasquez S.L."/>
            <person name="Kruys A."/>
            <person name="Hutchinson M.I."/>
            <person name="Powell A.J."/>
            <person name="Barry K."/>
            <person name="Miller A.N."/>
            <person name="Grigoriev I.V."/>
            <person name="Debuchy R."/>
            <person name="Gladieux P."/>
            <person name="Hiltunen Thoren M."/>
            <person name="Johannesson H."/>
        </authorList>
    </citation>
    <scope>NUCLEOTIDE SEQUENCE</scope>
    <source>
        <strain evidence="2">CBS 955.72</strain>
    </source>
</reference>
<evidence type="ECO:0000313" key="3">
    <source>
        <dbReference type="Proteomes" id="UP001275084"/>
    </source>
</evidence>
<name>A0AAJ0HNF7_9PEZI</name>
<organism evidence="2 3">
    <name type="scientific">Lasiosphaeria hispida</name>
    <dbReference type="NCBI Taxonomy" id="260671"/>
    <lineage>
        <taxon>Eukaryota</taxon>
        <taxon>Fungi</taxon>
        <taxon>Dikarya</taxon>
        <taxon>Ascomycota</taxon>
        <taxon>Pezizomycotina</taxon>
        <taxon>Sordariomycetes</taxon>
        <taxon>Sordariomycetidae</taxon>
        <taxon>Sordariales</taxon>
        <taxon>Lasiosphaeriaceae</taxon>
        <taxon>Lasiosphaeria</taxon>
    </lineage>
</organism>